<reference evidence="3" key="1">
    <citation type="submission" date="2025-08" db="UniProtKB">
        <authorList>
            <consortium name="RefSeq"/>
        </authorList>
    </citation>
    <scope>IDENTIFICATION</scope>
    <source>
        <tissue evidence="3">Young leaves</tissue>
    </source>
</reference>
<sequence length="161" mass="18363">MALYGKLETDVEIKASAQKFHEINHKKPHHISKASSDKVQGCELHEGEWGKVGSILYWHNVYDGKDHVTKSVTEDVDEENNSFTWTMLEGDLEKSYKSFKMKIQCIPKDKGSVIRYTLEYEKLHEGIPDPHTFLQLCVDVAKDIDAYLMGDNNEGSFIAKA</sequence>
<gene>
    <name evidence="3" type="primary">LOC111457845</name>
</gene>
<organism evidence="2 3">
    <name type="scientific">Cucurbita moschata</name>
    <name type="common">Winter crookneck squash</name>
    <name type="synonym">Cucurbita pepo var. moschata</name>
    <dbReference type="NCBI Taxonomy" id="3662"/>
    <lineage>
        <taxon>Eukaryota</taxon>
        <taxon>Viridiplantae</taxon>
        <taxon>Streptophyta</taxon>
        <taxon>Embryophyta</taxon>
        <taxon>Tracheophyta</taxon>
        <taxon>Spermatophyta</taxon>
        <taxon>Magnoliopsida</taxon>
        <taxon>eudicotyledons</taxon>
        <taxon>Gunneridae</taxon>
        <taxon>Pentapetalae</taxon>
        <taxon>rosids</taxon>
        <taxon>fabids</taxon>
        <taxon>Cucurbitales</taxon>
        <taxon>Cucurbitaceae</taxon>
        <taxon>Cucurbiteae</taxon>
        <taxon>Cucurbita</taxon>
    </lineage>
</organism>
<evidence type="ECO:0000313" key="2">
    <source>
        <dbReference type="Proteomes" id="UP000504609"/>
    </source>
</evidence>
<dbReference type="AlphaFoldDB" id="A0A6J1GWQ0"/>
<dbReference type="SMART" id="SM01037">
    <property type="entry name" value="Bet_v_1"/>
    <property type="match status" value="1"/>
</dbReference>
<dbReference type="InterPro" id="IPR000916">
    <property type="entry name" value="Bet_v_I/MLP"/>
</dbReference>
<dbReference type="SUPFAM" id="SSF55961">
    <property type="entry name" value="Bet v1-like"/>
    <property type="match status" value="1"/>
</dbReference>
<protein>
    <submittedName>
        <fullName evidence="3">MLP-like protein 43</fullName>
    </submittedName>
</protein>
<keyword evidence="2" id="KW-1185">Reference proteome</keyword>
<feature type="domain" description="Bet v I/Major latex protein" evidence="1">
    <location>
        <begin position="2"/>
        <end position="151"/>
    </location>
</feature>
<dbReference type="Pfam" id="PF00407">
    <property type="entry name" value="Bet_v_1"/>
    <property type="match status" value="1"/>
</dbReference>
<dbReference type="InterPro" id="IPR023393">
    <property type="entry name" value="START-like_dom_sf"/>
</dbReference>
<name>A0A6J1GWQ0_CUCMO</name>
<dbReference type="GO" id="GO:0006952">
    <property type="term" value="P:defense response"/>
    <property type="evidence" value="ECO:0007669"/>
    <property type="project" value="InterPro"/>
</dbReference>
<dbReference type="InterPro" id="IPR051761">
    <property type="entry name" value="MLP-like_ligand-binding"/>
</dbReference>
<dbReference type="PANTHER" id="PTHR31907">
    <property type="entry name" value="MLP-LIKE PROTEIN 423"/>
    <property type="match status" value="1"/>
</dbReference>
<evidence type="ECO:0000313" key="3">
    <source>
        <dbReference type="RefSeq" id="XP_022956025.1"/>
    </source>
</evidence>
<dbReference type="CDD" id="cd07816">
    <property type="entry name" value="Bet_v1-like"/>
    <property type="match status" value="1"/>
</dbReference>
<dbReference type="GeneID" id="111457845"/>
<dbReference type="Proteomes" id="UP000504609">
    <property type="component" value="Unplaced"/>
</dbReference>
<accession>A0A6J1GWQ0</accession>
<dbReference type="KEGG" id="cmos:111457845"/>
<dbReference type="RefSeq" id="XP_022956025.1">
    <property type="nucleotide sequence ID" value="XM_023100257.1"/>
</dbReference>
<dbReference type="Gene3D" id="3.30.530.20">
    <property type="match status" value="1"/>
</dbReference>
<evidence type="ECO:0000259" key="1">
    <source>
        <dbReference type="SMART" id="SM01037"/>
    </source>
</evidence>
<proteinExistence type="predicted"/>